<dbReference type="Proteomes" id="UP001175353">
    <property type="component" value="Unassembled WGS sequence"/>
</dbReference>
<feature type="compositionally biased region" description="Polar residues" evidence="1">
    <location>
        <begin position="47"/>
        <end position="61"/>
    </location>
</feature>
<feature type="compositionally biased region" description="Low complexity" evidence="1">
    <location>
        <begin position="65"/>
        <end position="74"/>
    </location>
</feature>
<keyword evidence="3" id="KW-1185">Reference proteome</keyword>
<dbReference type="AlphaFoldDB" id="A0AAN6KSR6"/>
<protein>
    <submittedName>
        <fullName evidence="2">Uncharacterized protein</fullName>
    </submittedName>
</protein>
<feature type="region of interest" description="Disordered" evidence="1">
    <location>
        <begin position="350"/>
        <end position="381"/>
    </location>
</feature>
<evidence type="ECO:0000313" key="3">
    <source>
        <dbReference type="Proteomes" id="UP001175353"/>
    </source>
</evidence>
<accession>A0AAN6KSR6</accession>
<feature type="region of interest" description="Disordered" evidence="1">
    <location>
        <begin position="47"/>
        <end position="74"/>
    </location>
</feature>
<feature type="region of interest" description="Disordered" evidence="1">
    <location>
        <begin position="155"/>
        <end position="243"/>
    </location>
</feature>
<feature type="compositionally biased region" description="Low complexity" evidence="1">
    <location>
        <begin position="211"/>
        <end position="232"/>
    </location>
</feature>
<gene>
    <name evidence="2" type="ORF">LTR91_005862</name>
</gene>
<reference evidence="2" key="1">
    <citation type="submission" date="2023-06" db="EMBL/GenBank/DDBJ databases">
        <title>Black Yeasts Isolated from many extreme environments.</title>
        <authorList>
            <person name="Coleine C."/>
            <person name="Stajich J.E."/>
            <person name="Selbmann L."/>
        </authorList>
    </citation>
    <scope>NUCLEOTIDE SEQUENCE</scope>
    <source>
        <strain evidence="2">CCFEE 5200</strain>
    </source>
</reference>
<comment type="caution">
    <text evidence="2">The sequence shown here is derived from an EMBL/GenBank/DDBJ whole genome shotgun (WGS) entry which is preliminary data.</text>
</comment>
<sequence>MNVGPLPLAQPGSRGAFAFDPRAAYPYQQPAQYHVLASSQSPAFSAQTRTSQAYSPGSQSGYDGGHAAMASTGGAAQAGESSAYELRFPTSTLFPRVGPGGRYLVPRKRRTVSSIILPCTFFGLTFCLERLHTRLTSEDAAAQPLPYYYTTAPHSQSVPAQVPTGTQPQLVRHTASASPQPRPSPRAVSSSQQTPPNNNKYSMAAPPVPRSPANQQAAAASHQGSASPSAHPTPQSPGSHSREQQRVALLLDINTDMLHEVNRLQAEGKGGATTPQIQAQMKAAAQPADLASEEYTQVLRRVQANLGYLMPVAQNDAQKTPRGPAYMSPPAHMPQLQPKFDQLRELFPDWQGFEPRASQSAMSPGPPHGGGGVNGTTPVQA</sequence>
<feature type="compositionally biased region" description="Low complexity" evidence="1">
    <location>
        <begin position="175"/>
        <end position="193"/>
    </location>
</feature>
<dbReference type="EMBL" id="JAUJLE010000038">
    <property type="protein sequence ID" value="KAK0999924.1"/>
    <property type="molecule type" value="Genomic_DNA"/>
</dbReference>
<proteinExistence type="predicted"/>
<evidence type="ECO:0000256" key="1">
    <source>
        <dbReference type="SAM" id="MobiDB-lite"/>
    </source>
</evidence>
<name>A0AAN6KSR6_9PEZI</name>
<feature type="compositionally biased region" description="Polar residues" evidence="1">
    <location>
        <begin position="155"/>
        <end position="169"/>
    </location>
</feature>
<organism evidence="2 3">
    <name type="scientific">Friedmanniomyces endolithicus</name>
    <dbReference type="NCBI Taxonomy" id="329885"/>
    <lineage>
        <taxon>Eukaryota</taxon>
        <taxon>Fungi</taxon>
        <taxon>Dikarya</taxon>
        <taxon>Ascomycota</taxon>
        <taxon>Pezizomycotina</taxon>
        <taxon>Dothideomycetes</taxon>
        <taxon>Dothideomycetidae</taxon>
        <taxon>Mycosphaerellales</taxon>
        <taxon>Teratosphaeriaceae</taxon>
        <taxon>Friedmanniomyces</taxon>
    </lineage>
</organism>
<evidence type="ECO:0000313" key="2">
    <source>
        <dbReference type="EMBL" id="KAK0999924.1"/>
    </source>
</evidence>